<evidence type="ECO:0000313" key="3">
    <source>
        <dbReference type="Proteomes" id="UP000664417"/>
    </source>
</evidence>
<dbReference type="RefSeq" id="WP_207861251.1">
    <property type="nucleotide sequence ID" value="NZ_JAFREP010000023.1"/>
</dbReference>
<organism evidence="2 3">
    <name type="scientific">Acanthopleuribacter pedis</name>
    <dbReference type="NCBI Taxonomy" id="442870"/>
    <lineage>
        <taxon>Bacteria</taxon>
        <taxon>Pseudomonadati</taxon>
        <taxon>Acidobacteriota</taxon>
        <taxon>Holophagae</taxon>
        <taxon>Acanthopleuribacterales</taxon>
        <taxon>Acanthopleuribacteraceae</taxon>
        <taxon>Acanthopleuribacter</taxon>
    </lineage>
</organism>
<sequence>MLYLSGKKMVALALLLGVLPLFAAGPQGNADEKSAALAAKTMAAMGGAENYNNTRFLSWNFFGSRQHYWDKWTGRVRIEDLKNNMLVLMNVNTKEGEIFENGEKVTDEAKQKEYLQKGYEWWINDSYWLVMPYKLRDPGVTLAYEGEGKTEAGQDADVIAMTFESVGVTPQNKYKVYIGKDDNLIRQWDFFPTADAAEPRFKTPWDDWAQHGTIQLSGNRGKYSLADIKVHDQLADAVFTDPAPVQAM</sequence>
<feature type="chain" id="PRO_5035218398" evidence="1">
    <location>
        <begin position="24"/>
        <end position="248"/>
    </location>
</feature>
<feature type="signal peptide" evidence="1">
    <location>
        <begin position="1"/>
        <end position="23"/>
    </location>
</feature>
<comment type="caution">
    <text evidence="2">The sequence shown here is derived from an EMBL/GenBank/DDBJ whole genome shotgun (WGS) entry which is preliminary data.</text>
</comment>
<accession>A0A8J7U7D0</accession>
<keyword evidence="1" id="KW-0732">Signal</keyword>
<dbReference type="Proteomes" id="UP000664417">
    <property type="component" value="Unassembled WGS sequence"/>
</dbReference>
<evidence type="ECO:0000313" key="2">
    <source>
        <dbReference type="EMBL" id="MBO1321276.1"/>
    </source>
</evidence>
<proteinExistence type="predicted"/>
<evidence type="ECO:0000256" key="1">
    <source>
        <dbReference type="SAM" id="SignalP"/>
    </source>
</evidence>
<dbReference type="AlphaFoldDB" id="A0A8J7U7D0"/>
<gene>
    <name evidence="2" type="ORF">J3U88_22540</name>
</gene>
<protein>
    <submittedName>
        <fullName evidence="2">Uncharacterized protein</fullName>
    </submittedName>
</protein>
<dbReference type="EMBL" id="JAFREP010000023">
    <property type="protein sequence ID" value="MBO1321276.1"/>
    <property type="molecule type" value="Genomic_DNA"/>
</dbReference>
<name>A0A8J7U7D0_9BACT</name>
<reference evidence="2" key="1">
    <citation type="submission" date="2021-03" db="EMBL/GenBank/DDBJ databases">
        <authorList>
            <person name="Wang G."/>
        </authorList>
    </citation>
    <scope>NUCLEOTIDE SEQUENCE</scope>
    <source>
        <strain evidence="2">KCTC 12899</strain>
    </source>
</reference>
<keyword evidence="3" id="KW-1185">Reference proteome</keyword>